<dbReference type="InterPro" id="IPR003661">
    <property type="entry name" value="HisK_dim/P_dom"/>
</dbReference>
<gene>
    <name evidence="14" type="primary">gchK</name>
    <name evidence="14" type="ORF">Pla8534_03740</name>
</gene>
<dbReference type="InterPro" id="IPR001610">
    <property type="entry name" value="PAC"/>
</dbReference>
<dbReference type="FunFam" id="3.30.450.20:FF:000060">
    <property type="entry name" value="Sensor protein FixL"/>
    <property type="match status" value="1"/>
</dbReference>
<dbReference type="InterPro" id="IPR035965">
    <property type="entry name" value="PAS-like_dom_sf"/>
</dbReference>
<dbReference type="InterPro" id="IPR005467">
    <property type="entry name" value="His_kinase_dom"/>
</dbReference>
<sequence>MTMSSDDHSARDFESLSDREARLRAILETSVEGIITIDERGLIESMNLSAEQMFGYSEAAVLGKNVTLLMPPPYSEDHDAYIAKYLQTGEKKIIGIGRNVLGRRSDGATFPMHLSVSEVRLSRGRFFTGFVYDLSEHVATETKALRLGRILEDSLNEIYMFDARTLKLLTVNRGARENLGYSMEELLEMTPLHFKTEFTPEQFDAILLPLRDRQVRVVEFETIHQRKDGSRYPVEVRLQLDPRSDDPVFVAIVSDISERKKFQQELEGLVGERTRQLEAAQEELIRKERLATLGKLAGGVAHEIRNPLGVIRNAAYFLQQASNDTDEDVRESFNEIERALNSSNHIVGELLDYARDPQPNHTAFSADEALANALAAFRVPQSIHLVKESQPGLDCIGDQGQIERILFNLLNNAIQAMPHGGTLAIDCRGAENTVVFEIADTGVGIPSEQLSQIFDPLFTRKAKGIGLGLAISQRYADLNRAAIHVESAPGQGSTFRLTLPRVLEPGKAD</sequence>
<dbReference type="EC" id="2.7.13.3" evidence="2"/>
<evidence type="ECO:0000256" key="2">
    <source>
        <dbReference type="ARBA" id="ARBA00012438"/>
    </source>
</evidence>
<evidence type="ECO:0000256" key="10">
    <source>
        <dbReference type="ARBA" id="ARBA00070616"/>
    </source>
</evidence>
<feature type="domain" description="Histidine kinase" evidence="11">
    <location>
        <begin position="299"/>
        <end position="503"/>
    </location>
</feature>
<accession>A0A518DLB3</accession>
<feature type="domain" description="PAS" evidence="12">
    <location>
        <begin position="143"/>
        <end position="187"/>
    </location>
</feature>
<dbReference type="InterPro" id="IPR036097">
    <property type="entry name" value="HisK_dim/P_sf"/>
</dbReference>
<evidence type="ECO:0000259" key="12">
    <source>
        <dbReference type="PROSITE" id="PS50112"/>
    </source>
</evidence>
<dbReference type="GO" id="GO:0006355">
    <property type="term" value="P:regulation of DNA-templated transcription"/>
    <property type="evidence" value="ECO:0007669"/>
    <property type="project" value="InterPro"/>
</dbReference>
<dbReference type="Proteomes" id="UP000317648">
    <property type="component" value="Chromosome"/>
</dbReference>
<keyword evidence="4 14" id="KW-0808">Transferase</keyword>
<dbReference type="SMART" id="SM00086">
    <property type="entry name" value="PAC"/>
    <property type="match status" value="2"/>
</dbReference>
<dbReference type="SUPFAM" id="SSF47384">
    <property type="entry name" value="Homodimeric domain of signal transducing histidine kinase"/>
    <property type="match status" value="1"/>
</dbReference>
<dbReference type="InterPro" id="IPR000700">
    <property type="entry name" value="PAS-assoc_C"/>
</dbReference>
<proteinExistence type="predicted"/>
<feature type="domain" description="PAC" evidence="13">
    <location>
        <begin position="216"/>
        <end position="268"/>
    </location>
</feature>
<name>A0A518DLB3_9BACT</name>
<keyword evidence="5" id="KW-0547">Nucleotide-binding</keyword>
<reference evidence="14 15" key="1">
    <citation type="submission" date="2019-02" db="EMBL/GenBank/DDBJ databases">
        <title>Deep-cultivation of Planctomycetes and their phenomic and genomic characterization uncovers novel biology.</title>
        <authorList>
            <person name="Wiegand S."/>
            <person name="Jogler M."/>
            <person name="Boedeker C."/>
            <person name="Pinto D."/>
            <person name="Vollmers J."/>
            <person name="Rivas-Marin E."/>
            <person name="Kohn T."/>
            <person name="Peeters S.H."/>
            <person name="Heuer A."/>
            <person name="Rast P."/>
            <person name="Oberbeckmann S."/>
            <person name="Bunk B."/>
            <person name="Jeske O."/>
            <person name="Meyerdierks A."/>
            <person name="Storesund J.E."/>
            <person name="Kallscheuer N."/>
            <person name="Luecker S."/>
            <person name="Lage O.M."/>
            <person name="Pohl T."/>
            <person name="Merkel B.J."/>
            <person name="Hornburger P."/>
            <person name="Mueller R.-W."/>
            <person name="Bruemmer F."/>
            <person name="Labrenz M."/>
            <person name="Spormann A.M."/>
            <person name="Op den Camp H."/>
            <person name="Overmann J."/>
            <person name="Amann R."/>
            <person name="Jetten M.S.M."/>
            <person name="Mascher T."/>
            <person name="Medema M.H."/>
            <person name="Devos D.P."/>
            <person name="Kaster A.-K."/>
            <person name="Ovreas L."/>
            <person name="Rohde M."/>
            <person name="Galperin M.Y."/>
            <person name="Jogler C."/>
        </authorList>
    </citation>
    <scope>NUCLEOTIDE SEQUENCE [LARGE SCALE GENOMIC DNA]</scope>
    <source>
        <strain evidence="14 15">Pla85_3_4</strain>
    </source>
</reference>
<dbReference type="Gene3D" id="1.10.287.130">
    <property type="match status" value="1"/>
</dbReference>
<keyword evidence="3" id="KW-0597">Phosphoprotein</keyword>
<dbReference type="PANTHER" id="PTHR43065">
    <property type="entry name" value="SENSOR HISTIDINE KINASE"/>
    <property type="match status" value="1"/>
</dbReference>
<dbReference type="NCBIfam" id="TIGR00229">
    <property type="entry name" value="sensory_box"/>
    <property type="match status" value="2"/>
</dbReference>
<feature type="domain" description="PAS" evidence="12">
    <location>
        <begin position="19"/>
        <end position="89"/>
    </location>
</feature>
<evidence type="ECO:0000256" key="6">
    <source>
        <dbReference type="ARBA" id="ARBA00022777"/>
    </source>
</evidence>
<keyword evidence="15" id="KW-1185">Reference proteome</keyword>
<dbReference type="InterPro" id="IPR013767">
    <property type="entry name" value="PAS_fold"/>
</dbReference>
<dbReference type="GO" id="GO:0000155">
    <property type="term" value="F:phosphorelay sensor kinase activity"/>
    <property type="evidence" value="ECO:0007669"/>
    <property type="project" value="InterPro"/>
</dbReference>
<protein>
    <recommendedName>
        <fullName evidence="10">Sensor protein FixL</fullName>
        <ecNumber evidence="2">2.7.13.3</ecNumber>
    </recommendedName>
</protein>
<keyword evidence="8" id="KW-0902">Two-component regulatory system</keyword>
<dbReference type="SMART" id="SM00387">
    <property type="entry name" value="HATPase_c"/>
    <property type="match status" value="1"/>
</dbReference>
<comment type="function">
    <text evidence="9">Putative oxygen sensor; modulates the activity of FixJ, a transcriptional activator of nitrogen fixation fixK gene. FixL probably acts as a kinase that phosphorylates FixJ.</text>
</comment>
<dbReference type="Pfam" id="PF13426">
    <property type="entry name" value="PAS_9"/>
    <property type="match status" value="1"/>
</dbReference>
<dbReference type="SMART" id="SM00091">
    <property type="entry name" value="PAS"/>
    <property type="match status" value="2"/>
</dbReference>
<dbReference type="PROSITE" id="PS50113">
    <property type="entry name" value="PAC"/>
    <property type="match status" value="1"/>
</dbReference>
<dbReference type="GO" id="GO:0005524">
    <property type="term" value="F:ATP binding"/>
    <property type="evidence" value="ECO:0007669"/>
    <property type="project" value="UniProtKB-KW"/>
</dbReference>
<dbReference type="InterPro" id="IPR036890">
    <property type="entry name" value="HATPase_C_sf"/>
</dbReference>
<evidence type="ECO:0000256" key="5">
    <source>
        <dbReference type="ARBA" id="ARBA00022741"/>
    </source>
</evidence>
<dbReference type="AlphaFoldDB" id="A0A518DLB3"/>
<dbReference type="KEGG" id="lcre:Pla8534_03740"/>
<dbReference type="EMBL" id="CP036433">
    <property type="protein sequence ID" value="QDU92626.1"/>
    <property type="molecule type" value="Genomic_DNA"/>
</dbReference>
<evidence type="ECO:0000256" key="9">
    <source>
        <dbReference type="ARBA" id="ARBA00059827"/>
    </source>
</evidence>
<dbReference type="InterPro" id="IPR004358">
    <property type="entry name" value="Sig_transdc_His_kin-like_C"/>
</dbReference>
<dbReference type="Pfam" id="PF00989">
    <property type="entry name" value="PAS"/>
    <property type="match status" value="1"/>
</dbReference>
<dbReference type="SUPFAM" id="SSF55785">
    <property type="entry name" value="PYP-like sensor domain (PAS domain)"/>
    <property type="match status" value="2"/>
</dbReference>
<evidence type="ECO:0000313" key="15">
    <source>
        <dbReference type="Proteomes" id="UP000317648"/>
    </source>
</evidence>
<evidence type="ECO:0000256" key="1">
    <source>
        <dbReference type="ARBA" id="ARBA00000085"/>
    </source>
</evidence>
<dbReference type="Pfam" id="PF00512">
    <property type="entry name" value="HisKA"/>
    <property type="match status" value="1"/>
</dbReference>
<dbReference type="PRINTS" id="PR00344">
    <property type="entry name" value="BCTRLSENSOR"/>
</dbReference>
<dbReference type="PROSITE" id="PS50109">
    <property type="entry name" value="HIS_KIN"/>
    <property type="match status" value="1"/>
</dbReference>
<dbReference type="CDD" id="cd00130">
    <property type="entry name" value="PAS"/>
    <property type="match status" value="2"/>
</dbReference>
<dbReference type="SUPFAM" id="SSF55874">
    <property type="entry name" value="ATPase domain of HSP90 chaperone/DNA topoisomerase II/histidine kinase"/>
    <property type="match status" value="1"/>
</dbReference>
<dbReference type="CDD" id="cd00082">
    <property type="entry name" value="HisKA"/>
    <property type="match status" value="1"/>
</dbReference>
<dbReference type="Gene3D" id="3.30.565.10">
    <property type="entry name" value="Histidine kinase-like ATPase, C-terminal domain"/>
    <property type="match status" value="1"/>
</dbReference>
<dbReference type="InterPro" id="IPR000014">
    <property type="entry name" value="PAS"/>
</dbReference>
<dbReference type="CDD" id="cd00075">
    <property type="entry name" value="HATPase"/>
    <property type="match status" value="1"/>
</dbReference>
<comment type="catalytic activity">
    <reaction evidence="1">
        <text>ATP + protein L-histidine = ADP + protein N-phospho-L-histidine.</text>
        <dbReference type="EC" id="2.7.13.3"/>
    </reaction>
</comment>
<dbReference type="PROSITE" id="PS50112">
    <property type="entry name" value="PAS"/>
    <property type="match status" value="2"/>
</dbReference>
<dbReference type="PANTHER" id="PTHR43065:SF10">
    <property type="entry name" value="PEROXIDE STRESS-ACTIVATED HISTIDINE KINASE MAK3"/>
    <property type="match status" value="1"/>
</dbReference>
<dbReference type="SMART" id="SM00388">
    <property type="entry name" value="HisKA"/>
    <property type="match status" value="1"/>
</dbReference>
<evidence type="ECO:0000259" key="13">
    <source>
        <dbReference type="PROSITE" id="PS50113"/>
    </source>
</evidence>
<dbReference type="Pfam" id="PF02518">
    <property type="entry name" value="HATPase_c"/>
    <property type="match status" value="1"/>
</dbReference>
<evidence type="ECO:0000256" key="8">
    <source>
        <dbReference type="ARBA" id="ARBA00023012"/>
    </source>
</evidence>
<keyword evidence="7" id="KW-0067">ATP-binding</keyword>
<evidence type="ECO:0000256" key="3">
    <source>
        <dbReference type="ARBA" id="ARBA00022553"/>
    </source>
</evidence>
<keyword evidence="6 14" id="KW-0418">Kinase</keyword>
<evidence type="ECO:0000313" key="14">
    <source>
        <dbReference type="EMBL" id="QDU92626.1"/>
    </source>
</evidence>
<evidence type="ECO:0000256" key="4">
    <source>
        <dbReference type="ARBA" id="ARBA00022679"/>
    </source>
</evidence>
<dbReference type="Gene3D" id="3.30.450.20">
    <property type="entry name" value="PAS domain"/>
    <property type="match status" value="2"/>
</dbReference>
<organism evidence="14 15">
    <name type="scientific">Lignipirellula cremea</name>
    <dbReference type="NCBI Taxonomy" id="2528010"/>
    <lineage>
        <taxon>Bacteria</taxon>
        <taxon>Pseudomonadati</taxon>
        <taxon>Planctomycetota</taxon>
        <taxon>Planctomycetia</taxon>
        <taxon>Pirellulales</taxon>
        <taxon>Pirellulaceae</taxon>
        <taxon>Lignipirellula</taxon>
    </lineage>
</organism>
<evidence type="ECO:0000256" key="7">
    <source>
        <dbReference type="ARBA" id="ARBA00022840"/>
    </source>
</evidence>
<dbReference type="InterPro" id="IPR003594">
    <property type="entry name" value="HATPase_dom"/>
</dbReference>
<evidence type="ECO:0000259" key="11">
    <source>
        <dbReference type="PROSITE" id="PS50109"/>
    </source>
</evidence>